<dbReference type="EMBL" id="PQCO01000105">
    <property type="protein sequence ID" value="PUE04900.1"/>
    <property type="molecule type" value="Genomic_DNA"/>
</dbReference>
<dbReference type="Proteomes" id="UP000250928">
    <property type="component" value="Unassembled WGS sequence"/>
</dbReference>
<reference evidence="1 2" key="1">
    <citation type="submission" date="2018-01" db="EMBL/GenBank/DDBJ databases">
        <title>Novel co-symbiosis in the lucinid bivalve Phacoides pectinatus.</title>
        <authorList>
            <person name="Lim S.J."/>
            <person name="Davis B.G."/>
            <person name="Gill D.E."/>
            <person name="Engel A.S."/>
            <person name="Anderson L.C."/>
            <person name="Campbell B.J."/>
        </authorList>
    </citation>
    <scope>NUCLEOTIDE SEQUENCE [LARGE SCALE GENOMIC DNA]</scope>
    <source>
        <strain evidence="1">N3_P5</strain>
    </source>
</reference>
<comment type="caution">
    <text evidence="1">The sequence shown here is derived from an EMBL/GenBank/DDBJ whole genome shotgun (WGS) entry which is preliminary data.</text>
</comment>
<protein>
    <submittedName>
        <fullName evidence="1">Uncharacterized protein</fullName>
    </submittedName>
</protein>
<evidence type="ECO:0000313" key="1">
    <source>
        <dbReference type="EMBL" id="PUE04900.1"/>
    </source>
</evidence>
<evidence type="ECO:0000313" key="2">
    <source>
        <dbReference type="Proteomes" id="UP000250928"/>
    </source>
</evidence>
<sequence length="61" mass="6840">MEIILDIECYVRITLLKQRVAGLQAPLPAAQIPSVHTSRGTLQVQLGQRRLQGVQAELFDR</sequence>
<organism evidence="1 2">
    <name type="scientific">Candidatus Sedimenticola endophacoides</name>
    <dbReference type="NCBI Taxonomy" id="2548426"/>
    <lineage>
        <taxon>Bacteria</taxon>
        <taxon>Pseudomonadati</taxon>
        <taxon>Pseudomonadota</taxon>
        <taxon>Gammaproteobacteria</taxon>
        <taxon>Chromatiales</taxon>
        <taxon>Sedimenticolaceae</taxon>
        <taxon>Sedimenticola</taxon>
    </lineage>
</organism>
<name>A0A6N4DYF6_9GAMM</name>
<gene>
    <name evidence="1" type="ORF">C3L24_02360</name>
</gene>
<accession>A0A6N4DYF6</accession>
<proteinExistence type="predicted"/>
<dbReference type="AlphaFoldDB" id="A0A6N4DYF6"/>